<dbReference type="Pfam" id="PF12854">
    <property type="entry name" value="PPR_1"/>
    <property type="match status" value="1"/>
</dbReference>
<dbReference type="NCBIfam" id="TIGR00756">
    <property type="entry name" value="PPR"/>
    <property type="match status" value="12"/>
</dbReference>
<dbReference type="PANTHER" id="PTHR47933">
    <property type="entry name" value="PENTATRICOPEPTIDE REPEAT-CONTAINING PROTEIN 1, MITOCHONDRIAL"/>
    <property type="match status" value="1"/>
</dbReference>
<dbReference type="InterPro" id="IPR002885">
    <property type="entry name" value="PPR_rpt"/>
</dbReference>
<dbReference type="Gene3D" id="1.25.40.10">
    <property type="entry name" value="Tetratricopeptide repeat domain"/>
    <property type="match status" value="4"/>
</dbReference>
<evidence type="ECO:0000313" key="4">
    <source>
        <dbReference type="EMBL" id="KAL2652435.1"/>
    </source>
</evidence>
<evidence type="ECO:0000256" key="1">
    <source>
        <dbReference type="ARBA" id="ARBA00022737"/>
    </source>
</evidence>
<dbReference type="AlphaFoldDB" id="A0ABD1ZM82"/>
<feature type="repeat" description="PPR" evidence="2">
    <location>
        <begin position="219"/>
        <end position="253"/>
    </location>
</feature>
<sequence>MLLFCAYFQKRHTTLQIVFHFLYRSTIPDLFETGRLDTEEAGAVFPEDVIFENEARNASGWRDLMNQKLNSLLIGGWQQLRIRSASTWSASDPAEGSTQTWLREYRLELQENQRIEENRVGNNVHHPRGRVQKSSHQLGGARGQWTKIHGHGRDETVAKICRVLAGKKWWGPDLISTLQRMELRLEPYIVNQVLKQQQRVQIATGFFHWAKEQKGYRHNTCVYNTMIGIVGSNKDFVAMKGLMEAMLRDGCEPTSVTFTVIVKSFGAKKIDKAVDTFEHMKEFGFPPDVGTYNCLMDLLIKAGEDEKAWSYYQRLLDSGLEPDRITHNILYGSFVKNGRVEEACSLTKARLPVSRYNSLIHYLGRASKLEDAMKVFNNMQDKGRPDNFTYSSLITFFGKSGRVDAARELFQEMKRSGCCPDVVVYSAIMSAFRKAGKADEVLGLFNEMKRQGCEPDRESYSDLIHSLVEAKRGSMALSFLDEMKGRGFEPKITTYSDVLRMLGQAGLVEEAYKIFTEMREMWRKPRVNAYHSMIAAFCLAGRMEEASKIFKECEEVGCLPLSDMYSTMIHGFCKVGDVDSARELFLEMKLNGFFLDLLTCNVLTNSLCKVKRLDEALQLLQSMPESGCNPNVITYTTVIRGCVDSGREELAFSLFKEMKEKGCIPNIARRPDNRVLSPLTTLLL</sequence>
<dbReference type="Pfam" id="PF01535">
    <property type="entry name" value="PPR"/>
    <property type="match status" value="1"/>
</dbReference>
<dbReference type="InterPro" id="IPR051240">
    <property type="entry name" value="Mito_RNA-Proc/Resp"/>
</dbReference>
<evidence type="ECO:0000313" key="5">
    <source>
        <dbReference type="Proteomes" id="UP001605036"/>
    </source>
</evidence>
<feature type="region of interest" description="Disordered" evidence="3">
    <location>
        <begin position="123"/>
        <end position="146"/>
    </location>
</feature>
<comment type="caution">
    <text evidence="4">The sequence shown here is derived from an EMBL/GenBank/DDBJ whole genome shotgun (WGS) entry which is preliminary data.</text>
</comment>
<proteinExistence type="predicted"/>
<dbReference type="Pfam" id="PF13041">
    <property type="entry name" value="PPR_2"/>
    <property type="match status" value="4"/>
</dbReference>
<evidence type="ECO:0008006" key="6">
    <source>
        <dbReference type="Google" id="ProtNLM"/>
    </source>
</evidence>
<gene>
    <name evidence="4" type="ORF">R1flu_020563</name>
</gene>
<feature type="repeat" description="PPR" evidence="2">
    <location>
        <begin position="631"/>
        <end position="665"/>
    </location>
</feature>
<keyword evidence="1" id="KW-0677">Repeat</keyword>
<feature type="repeat" description="PPR" evidence="2">
    <location>
        <begin position="561"/>
        <end position="595"/>
    </location>
</feature>
<feature type="repeat" description="PPR" evidence="2">
    <location>
        <begin position="596"/>
        <end position="630"/>
    </location>
</feature>
<evidence type="ECO:0000256" key="2">
    <source>
        <dbReference type="PROSITE-ProRule" id="PRU00708"/>
    </source>
</evidence>
<feature type="repeat" description="PPR" evidence="2">
    <location>
        <begin position="386"/>
        <end position="420"/>
    </location>
</feature>
<dbReference type="SUPFAM" id="SSF48452">
    <property type="entry name" value="TPR-like"/>
    <property type="match status" value="1"/>
</dbReference>
<feature type="repeat" description="PPR" evidence="2">
    <location>
        <begin position="526"/>
        <end position="560"/>
    </location>
</feature>
<evidence type="ECO:0000256" key="3">
    <source>
        <dbReference type="SAM" id="MobiDB-lite"/>
    </source>
</evidence>
<accession>A0ABD1ZM82</accession>
<protein>
    <recommendedName>
        <fullName evidence="6">Pentatricopeptide repeat-containing protein</fullName>
    </recommendedName>
</protein>
<feature type="repeat" description="PPR" evidence="2">
    <location>
        <begin position="421"/>
        <end position="455"/>
    </location>
</feature>
<organism evidence="4 5">
    <name type="scientific">Riccia fluitans</name>
    <dbReference type="NCBI Taxonomy" id="41844"/>
    <lineage>
        <taxon>Eukaryota</taxon>
        <taxon>Viridiplantae</taxon>
        <taxon>Streptophyta</taxon>
        <taxon>Embryophyta</taxon>
        <taxon>Marchantiophyta</taxon>
        <taxon>Marchantiopsida</taxon>
        <taxon>Marchantiidae</taxon>
        <taxon>Marchantiales</taxon>
        <taxon>Ricciaceae</taxon>
        <taxon>Riccia</taxon>
    </lineage>
</organism>
<feature type="repeat" description="PPR" evidence="2">
    <location>
        <begin position="288"/>
        <end position="322"/>
    </location>
</feature>
<dbReference type="EMBL" id="JBHFFA010000001">
    <property type="protein sequence ID" value="KAL2652435.1"/>
    <property type="molecule type" value="Genomic_DNA"/>
</dbReference>
<name>A0ABD1ZM82_9MARC</name>
<feature type="repeat" description="PPR" evidence="2">
    <location>
        <begin position="456"/>
        <end position="490"/>
    </location>
</feature>
<dbReference type="Proteomes" id="UP001605036">
    <property type="component" value="Unassembled WGS sequence"/>
</dbReference>
<feature type="repeat" description="PPR" evidence="2">
    <location>
        <begin position="352"/>
        <end position="382"/>
    </location>
</feature>
<feature type="repeat" description="PPR" evidence="2">
    <location>
        <begin position="491"/>
        <end position="525"/>
    </location>
</feature>
<dbReference type="PANTHER" id="PTHR47933:SF11">
    <property type="entry name" value="PENTATRICOPEPTIDE REPEAT-CONTAINING PROTEIN 2"/>
    <property type="match status" value="1"/>
</dbReference>
<reference evidence="4 5" key="1">
    <citation type="submission" date="2024-09" db="EMBL/GenBank/DDBJ databases">
        <title>Chromosome-scale assembly of Riccia fluitans.</title>
        <authorList>
            <person name="Paukszto L."/>
            <person name="Sawicki J."/>
            <person name="Karawczyk K."/>
            <person name="Piernik-Szablinska J."/>
            <person name="Szczecinska M."/>
            <person name="Mazdziarz M."/>
        </authorList>
    </citation>
    <scope>NUCLEOTIDE SEQUENCE [LARGE SCALE GENOMIC DNA]</scope>
    <source>
        <strain evidence="4">Rf_01</strain>
        <tissue evidence="4">Aerial parts of the thallus</tissue>
    </source>
</reference>
<keyword evidence="5" id="KW-1185">Reference proteome</keyword>
<dbReference type="Pfam" id="PF13812">
    <property type="entry name" value="PPR_3"/>
    <property type="match status" value="1"/>
</dbReference>
<dbReference type="PROSITE" id="PS51375">
    <property type="entry name" value="PPR"/>
    <property type="match status" value="11"/>
</dbReference>
<dbReference type="InterPro" id="IPR011990">
    <property type="entry name" value="TPR-like_helical_dom_sf"/>
</dbReference>